<dbReference type="PANTHER" id="PTHR11977:SF51">
    <property type="entry name" value="PROTEIN FLIGHTLESS-1 HOMOLOG"/>
    <property type="match status" value="1"/>
</dbReference>
<dbReference type="Pfam" id="PF00626">
    <property type="entry name" value="Gelsolin"/>
    <property type="match status" value="3"/>
</dbReference>
<name>A0A0K9P400_ZOSMR</name>
<dbReference type="SMART" id="SM00262">
    <property type="entry name" value="GEL"/>
    <property type="match status" value="3"/>
</dbReference>
<dbReference type="PRINTS" id="PR00597">
    <property type="entry name" value="GELSOLIN"/>
</dbReference>
<dbReference type="PANTHER" id="PTHR11977">
    <property type="entry name" value="VILLIN"/>
    <property type="match status" value="1"/>
</dbReference>
<organism evidence="3 4">
    <name type="scientific">Zostera marina</name>
    <name type="common">Eelgrass</name>
    <dbReference type="NCBI Taxonomy" id="29655"/>
    <lineage>
        <taxon>Eukaryota</taxon>
        <taxon>Viridiplantae</taxon>
        <taxon>Streptophyta</taxon>
        <taxon>Embryophyta</taxon>
        <taxon>Tracheophyta</taxon>
        <taxon>Spermatophyta</taxon>
        <taxon>Magnoliopsida</taxon>
        <taxon>Liliopsida</taxon>
        <taxon>Zosteraceae</taxon>
        <taxon>Zostera</taxon>
    </lineage>
</organism>
<accession>A0A0K9P400</accession>
<feature type="domain" description="Gelsolin-like" evidence="2">
    <location>
        <begin position="28"/>
        <end position="111"/>
    </location>
</feature>
<dbReference type="Gene3D" id="3.40.20.10">
    <property type="entry name" value="Severin"/>
    <property type="match status" value="3"/>
</dbReference>
<dbReference type="CDD" id="cd11292">
    <property type="entry name" value="gelsolin_S3_like"/>
    <property type="match status" value="1"/>
</dbReference>
<dbReference type="Proteomes" id="UP000036987">
    <property type="component" value="Unassembled WGS sequence"/>
</dbReference>
<dbReference type="InterPro" id="IPR029006">
    <property type="entry name" value="ADF-H/Gelsolin-like_dom_sf"/>
</dbReference>
<dbReference type="STRING" id="29655.A0A0K9P400"/>
<evidence type="ECO:0000313" key="4">
    <source>
        <dbReference type="Proteomes" id="UP000036987"/>
    </source>
</evidence>
<dbReference type="CDD" id="cd11290">
    <property type="entry name" value="gelsolin_S1_like"/>
    <property type="match status" value="1"/>
</dbReference>
<feature type="domain" description="Gelsolin-like" evidence="2">
    <location>
        <begin position="266"/>
        <end position="335"/>
    </location>
</feature>
<comment type="caution">
    <text evidence="3">The sequence shown here is derived from an EMBL/GenBank/DDBJ whole genome shotgun (WGS) entry which is preliminary data.</text>
</comment>
<dbReference type="OrthoDB" id="598270at2759"/>
<dbReference type="AlphaFoldDB" id="A0A0K9P400"/>
<dbReference type="InterPro" id="IPR007123">
    <property type="entry name" value="Gelsolin-like_dom"/>
</dbReference>
<proteinExistence type="predicted"/>
<reference evidence="4" key="1">
    <citation type="journal article" date="2016" name="Nature">
        <title>The genome of the seagrass Zostera marina reveals angiosperm adaptation to the sea.</title>
        <authorList>
            <person name="Olsen J.L."/>
            <person name="Rouze P."/>
            <person name="Verhelst B."/>
            <person name="Lin Y.-C."/>
            <person name="Bayer T."/>
            <person name="Collen J."/>
            <person name="Dattolo E."/>
            <person name="De Paoli E."/>
            <person name="Dittami S."/>
            <person name="Maumus F."/>
            <person name="Michel G."/>
            <person name="Kersting A."/>
            <person name="Lauritano C."/>
            <person name="Lohaus R."/>
            <person name="Toepel M."/>
            <person name="Tonon T."/>
            <person name="Vanneste K."/>
            <person name="Amirebrahimi M."/>
            <person name="Brakel J."/>
            <person name="Bostroem C."/>
            <person name="Chovatia M."/>
            <person name="Grimwood J."/>
            <person name="Jenkins J.W."/>
            <person name="Jueterbock A."/>
            <person name="Mraz A."/>
            <person name="Stam W.T."/>
            <person name="Tice H."/>
            <person name="Bornberg-Bauer E."/>
            <person name="Green P.J."/>
            <person name="Pearson G.A."/>
            <person name="Procaccini G."/>
            <person name="Duarte C.M."/>
            <person name="Schmutz J."/>
            <person name="Reusch T.B.H."/>
            <person name="Van de Peer Y."/>
        </authorList>
    </citation>
    <scope>NUCLEOTIDE SEQUENCE [LARGE SCALE GENOMIC DNA]</scope>
    <source>
        <strain evidence="4">cv. Finnish</strain>
    </source>
</reference>
<dbReference type="InterPro" id="IPR007122">
    <property type="entry name" value="Villin/Gelsolin"/>
</dbReference>
<evidence type="ECO:0000313" key="3">
    <source>
        <dbReference type="EMBL" id="KMZ62967.1"/>
    </source>
</evidence>
<keyword evidence="1" id="KW-0677">Repeat</keyword>
<protein>
    <submittedName>
        <fullName evidence="3">Severin</fullName>
    </submittedName>
</protein>
<dbReference type="OMA" id="HDMTLAK"/>
<sequence>MSNGNVLDEAFEGAGQQIGLEIWRIEEFKPVPLQKSNYGKFYSGDSYIVLKTTENKNGGAYIRDIHFWIGKDTSQDEAGTAAIKTVELDDSLGGCATQYRELQGFESDKFLSYFSPCIIPLEGGVASGFNKVEEEEFVPRLYTCKGNKFARLRRVPFELCSLDHGDVFILDTKNKIYQFNGENSSIHERGKAFEVIQHIKDEYHEGICDVSVIDDGEPVEGEDSFDFWDLFGGFAPINNKGEDDVIEDMKTGELYSINGGISKIDVEELSEALLEGTNCYLLDCGGEIYVWVGKDTELTDRKAASQTAEDFIIKQSRPKSTRVMRVVQGHETHSFKSNFVSWD</sequence>
<dbReference type="CDD" id="cd11289">
    <property type="entry name" value="gelsolin_S2_like"/>
    <property type="match status" value="1"/>
</dbReference>
<feature type="domain" description="Gelsolin-like" evidence="2">
    <location>
        <begin position="153"/>
        <end position="216"/>
    </location>
</feature>
<gene>
    <name evidence="3" type="ORF">ZOSMA_42G00070</name>
</gene>
<evidence type="ECO:0000259" key="2">
    <source>
        <dbReference type="Pfam" id="PF00626"/>
    </source>
</evidence>
<dbReference type="GO" id="GO:0051015">
    <property type="term" value="F:actin filament binding"/>
    <property type="evidence" value="ECO:0007669"/>
    <property type="project" value="InterPro"/>
</dbReference>
<dbReference type="SUPFAM" id="SSF55753">
    <property type="entry name" value="Actin depolymerizing proteins"/>
    <property type="match status" value="3"/>
</dbReference>
<dbReference type="EMBL" id="LFYR01001279">
    <property type="protein sequence ID" value="KMZ62967.1"/>
    <property type="molecule type" value="Genomic_DNA"/>
</dbReference>
<evidence type="ECO:0000256" key="1">
    <source>
        <dbReference type="ARBA" id="ARBA00022737"/>
    </source>
</evidence>
<dbReference type="FunFam" id="3.40.20.10:FF:000002">
    <property type="entry name" value="Gelsolin"/>
    <property type="match status" value="1"/>
</dbReference>
<keyword evidence="4" id="KW-1185">Reference proteome</keyword>